<dbReference type="Proteomes" id="UP000199065">
    <property type="component" value="Unassembled WGS sequence"/>
</dbReference>
<protein>
    <recommendedName>
        <fullName evidence="3">Prevent-host-death family protein</fullName>
    </recommendedName>
</protein>
<dbReference type="AlphaFoldDB" id="A0A1I2RWQ8"/>
<sequence length="68" mass="7646">MNEENLQQVELNDFRENLLEYVAGEHPVALSRRSGTLGWFIPTHEEGDLRASLEQAAASLAQLLKQLP</sequence>
<gene>
    <name evidence="1" type="ORF">SAMN05660282_00917</name>
</gene>
<keyword evidence="2" id="KW-1185">Reference proteome</keyword>
<evidence type="ECO:0008006" key="3">
    <source>
        <dbReference type="Google" id="ProtNLM"/>
    </source>
</evidence>
<evidence type="ECO:0000313" key="2">
    <source>
        <dbReference type="Proteomes" id="UP000199065"/>
    </source>
</evidence>
<dbReference type="EMBL" id="FOPJ01000004">
    <property type="protein sequence ID" value="SFG44503.1"/>
    <property type="molecule type" value="Genomic_DNA"/>
</dbReference>
<organism evidence="1 2">
    <name type="scientific">Corynebacterium spheniscorum</name>
    <dbReference type="NCBI Taxonomy" id="185761"/>
    <lineage>
        <taxon>Bacteria</taxon>
        <taxon>Bacillati</taxon>
        <taxon>Actinomycetota</taxon>
        <taxon>Actinomycetes</taxon>
        <taxon>Mycobacteriales</taxon>
        <taxon>Corynebacteriaceae</taxon>
        <taxon>Corynebacterium</taxon>
    </lineage>
</organism>
<evidence type="ECO:0000313" key="1">
    <source>
        <dbReference type="EMBL" id="SFG44503.1"/>
    </source>
</evidence>
<dbReference type="RefSeq" id="WP_092284890.1">
    <property type="nucleotide sequence ID" value="NZ_FOPJ01000004.1"/>
</dbReference>
<name>A0A1I2RWQ8_9CORY</name>
<reference evidence="1 2" key="1">
    <citation type="submission" date="2016-10" db="EMBL/GenBank/DDBJ databases">
        <authorList>
            <person name="de Groot N.N."/>
        </authorList>
    </citation>
    <scope>NUCLEOTIDE SEQUENCE [LARGE SCALE GENOMIC DNA]</scope>
    <source>
        <strain>J11</strain>
        <strain evidence="2">PG 39</strain>
    </source>
</reference>
<accession>A0A1I2RWQ8</accession>
<proteinExistence type="predicted"/>